<dbReference type="EMBL" id="BARW01002608">
    <property type="protein sequence ID" value="GAI59084.1"/>
    <property type="molecule type" value="Genomic_DNA"/>
</dbReference>
<comment type="caution">
    <text evidence="1">The sequence shown here is derived from an EMBL/GenBank/DDBJ whole genome shotgun (WGS) entry which is preliminary data.</text>
</comment>
<accession>X1RUC5</accession>
<evidence type="ECO:0000313" key="1">
    <source>
        <dbReference type="EMBL" id="GAI59084.1"/>
    </source>
</evidence>
<name>X1RUC5_9ZZZZ</name>
<protein>
    <submittedName>
        <fullName evidence="1">Uncharacterized protein</fullName>
    </submittedName>
</protein>
<dbReference type="AlphaFoldDB" id="X1RUC5"/>
<gene>
    <name evidence="1" type="ORF">S12H4_07170</name>
</gene>
<organism evidence="1">
    <name type="scientific">marine sediment metagenome</name>
    <dbReference type="NCBI Taxonomy" id="412755"/>
    <lineage>
        <taxon>unclassified sequences</taxon>
        <taxon>metagenomes</taxon>
        <taxon>ecological metagenomes</taxon>
    </lineage>
</organism>
<reference evidence="1" key="1">
    <citation type="journal article" date="2014" name="Front. Microbiol.">
        <title>High frequency of phylogenetically diverse reductive dehalogenase-homologous genes in deep subseafloor sedimentary metagenomes.</title>
        <authorList>
            <person name="Kawai M."/>
            <person name="Futagami T."/>
            <person name="Toyoda A."/>
            <person name="Takaki Y."/>
            <person name="Nishi S."/>
            <person name="Hori S."/>
            <person name="Arai W."/>
            <person name="Tsubouchi T."/>
            <person name="Morono Y."/>
            <person name="Uchiyama I."/>
            <person name="Ito T."/>
            <person name="Fujiyama A."/>
            <person name="Inagaki F."/>
            <person name="Takami H."/>
        </authorList>
    </citation>
    <scope>NUCLEOTIDE SEQUENCE</scope>
    <source>
        <strain evidence="1">Expedition CK06-06</strain>
    </source>
</reference>
<proteinExistence type="predicted"/>
<feature type="non-terminal residue" evidence="1">
    <location>
        <position position="1"/>
    </location>
</feature>
<sequence>DLGRALLMSNESIEYKKKFFTKAFNLVPIDSELEAIINMWAVACMLEDKLTEVKKITAFRAMLKDPYVKLEWIENWIRIVWERKQAPYDMLNFIAIDLRNREGIPEELKEMLFKDF</sequence>